<evidence type="ECO:0000256" key="1">
    <source>
        <dbReference type="SAM" id="MobiDB-lite"/>
    </source>
</evidence>
<dbReference type="InterPro" id="IPR032675">
    <property type="entry name" value="LRR_dom_sf"/>
</dbReference>
<dbReference type="Proteomes" id="UP000815677">
    <property type="component" value="Unassembled WGS sequence"/>
</dbReference>
<dbReference type="PROSITE" id="PS50181">
    <property type="entry name" value="FBOX"/>
    <property type="match status" value="1"/>
</dbReference>
<keyword evidence="4" id="KW-1185">Reference proteome</keyword>
<dbReference type="EMBL" id="DF839945">
    <property type="protein sequence ID" value="GAT44653.1"/>
    <property type="molecule type" value="Genomic_DNA"/>
</dbReference>
<feature type="domain" description="F-box" evidence="2">
    <location>
        <begin position="18"/>
        <end position="75"/>
    </location>
</feature>
<sequence length="548" mass="61706">MAARVASPGDANPDPPSFIFLLSLPREVLSTIFVFCLPPELFIVPRTETAPLVLTRVNRLIREIALATPQLWASVIWMLDTPERSEKLLEWVSRAGAVDLAIQFSAPEYASKSATFDFEPTLPAELMARVRYLNADVPRHLAKHILKQCHEAVPFLLFLRAPDSAYVLEDVLPRFASLCDLRLSNRYVYGAALVRAPRFPTTPLSRLHLSNISCRVLYSILCDCPSMSVLVIGSYLREDEEDQPWHSSSRPITLSNMRLLHICGFLDEIDLGDKQNLLTTLVLPNLEELCLPIGNRTEEEPDLEKADLEMLLSRCPRLERLACTVPGLHVDPVESLRFLESLLNVNALELRFFRRAQLDAFFKQARSRPELLPQLVHLRIDVQDRCAGYEIERETDGVTPDGWDCVADWAMVAAFLASRFNVDESECQDTDSAESQCSSQAECEDTPSTSRCSSSAGSTSEREQAMMSMFYLGSDTSKPFGNQPLDTAVEAELERLYEEGLDIAIVGGRDFRWPSCEKIHGVESITSIHQLIYQLGTMRRFDVLSKFD</sequence>
<protein>
    <recommendedName>
        <fullName evidence="2">F-box domain-containing protein</fullName>
    </recommendedName>
</protein>
<feature type="compositionally biased region" description="Low complexity" evidence="1">
    <location>
        <begin position="446"/>
        <end position="458"/>
    </location>
</feature>
<accession>A0ABQ0L0H0</accession>
<gene>
    <name evidence="3" type="ORF">MCHLO_02268</name>
</gene>
<name>A0ABQ0L0H0_MYCCL</name>
<dbReference type="Gene3D" id="3.80.10.10">
    <property type="entry name" value="Ribonuclease Inhibitor"/>
    <property type="match status" value="1"/>
</dbReference>
<reference evidence="3" key="1">
    <citation type="submission" date="2014-09" db="EMBL/GenBank/DDBJ databases">
        <title>Genome sequence of the luminous mushroom Mycena chlorophos for searching fungal bioluminescence genes.</title>
        <authorList>
            <person name="Tanaka Y."/>
            <person name="Kasuga D."/>
            <person name="Oba Y."/>
            <person name="Hase S."/>
            <person name="Sato K."/>
            <person name="Oba Y."/>
            <person name="Sakakibara Y."/>
        </authorList>
    </citation>
    <scope>NUCLEOTIDE SEQUENCE</scope>
</reference>
<dbReference type="InterPro" id="IPR001810">
    <property type="entry name" value="F-box_dom"/>
</dbReference>
<evidence type="ECO:0000313" key="3">
    <source>
        <dbReference type="EMBL" id="GAT44653.1"/>
    </source>
</evidence>
<feature type="region of interest" description="Disordered" evidence="1">
    <location>
        <begin position="431"/>
        <end position="458"/>
    </location>
</feature>
<evidence type="ECO:0000259" key="2">
    <source>
        <dbReference type="PROSITE" id="PS50181"/>
    </source>
</evidence>
<evidence type="ECO:0000313" key="4">
    <source>
        <dbReference type="Proteomes" id="UP000815677"/>
    </source>
</evidence>
<organism evidence="3 4">
    <name type="scientific">Mycena chlorophos</name>
    <name type="common">Agaric fungus</name>
    <name type="synonym">Agaricus chlorophos</name>
    <dbReference type="NCBI Taxonomy" id="658473"/>
    <lineage>
        <taxon>Eukaryota</taxon>
        <taxon>Fungi</taxon>
        <taxon>Dikarya</taxon>
        <taxon>Basidiomycota</taxon>
        <taxon>Agaricomycotina</taxon>
        <taxon>Agaricomycetes</taxon>
        <taxon>Agaricomycetidae</taxon>
        <taxon>Agaricales</taxon>
        <taxon>Marasmiineae</taxon>
        <taxon>Mycenaceae</taxon>
        <taxon>Mycena</taxon>
    </lineage>
</organism>
<proteinExistence type="predicted"/>
<dbReference type="SUPFAM" id="SSF52047">
    <property type="entry name" value="RNI-like"/>
    <property type="match status" value="1"/>
</dbReference>